<dbReference type="EMBL" id="CAIIXF020000009">
    <property type="protein sequence ID" value="CAH1793989.1"/>
    <property type="molecule type" value="Genomic_DNA"/>
</dbReference>
<evidence type="ECO:0000313" key="1">
    <source>
        <dbReference type="EMBL" id="CAH1793989.1"/>
    </source>
</evidence>
<sequence>MMRSLVFSLCMGLVFGAPQLQYESEGPDSCCAPAQWEADFDQTTVLEPQASTPNAKTQVLKQVGHIWFDAPNNRKAYRIYQKVAGENMVHINVVADYNKKLKYFINPEKETCYTEPTPTKELPRCLNVSDPNVKYLKSLTIGLDLKVNLWEQKINTKQLQATYDYLFTPDKCILVEFSSYGAILIQGQATNRIESSVTSGVSLKLRDTDIFDIPSYCNTNWFQKEDMPFVSEPSF</sequence>
<dbReference type="OrthoDB" id="10001248at2759"/>
<proteinExistence type="predicted"/>
<dbReference type="Pfam" id="PF00811">
    <property type="entry name" value="Ependymin"/>
    <property type="match status" value="1"/>
</dbReference>
<dbReference type="AlphaFoldDB" id="A0A8J1Y5S5"/>
<dbReference type="InterPro" id="IPR001299">
    <property type="entry name" value="Ependymin"/>
</dbReference>
<comment type="caution">
    <text evidence="1">The sequence shown here is derived from an EMBL/GenBank/DDBJ whole genome shotgun (WGS) entry which is preliminary data.</text>
</comment>
<dbReference type="Proteomes" id="UP000749559">
    <property type="component" value="Unassembled WGS sequence"/>
</dbReference>
<dbReference type="GO" id="GO:0005509">
    <property type="term" value="F:calcium ion binding"/>
    <property type="evidence" value="ECO:0007669"/>
    <property type="project" value="InterPro"/>
</dbReference>
<name>A0A8J1Y5S5_OWEFU</name>
<organism evidence="1 2">
    <name type="scientific">Owenia fusiformis</name>
    <name type="common">Polychaete worm</name>
    <dbReference type="NCBI Taxonomy" id="6347"/>
    <lineage>
        <taxon>Eukaryota</taxon>
        <taxon>Metazoa</taxon>
        <taxon>Spiralia</taxon>
        <taxon>Lophotrochozoa</taxon>
        <taxon>Annelida</taxon>
        <taxon>Polychaeta</taxon>
        <taxon>Sedentaria</taxon>
        <taxon>Canalipalpata</taxon>
        <taxon>Sabellida</taxon>
        <taxon>Oweniida</taxon>
        <taxon>Oweniidae</taxon>
        <taxon>Owenia</taxon>
    </lineage>
</organism>
<accession>A0A8J1Y5S5</accession>
<protein>
    <submittedName>
        <fullName evidence="1">Uncharacterized protein</fullName>
    </submittedName>
</protein>
<reference evidence="1" key="1">
    <citation type="submission" date="2022-03" db="EMBL/GenBank/DDBJ databases">
        <authorList>
            <person name="Martin C."/>
        </authorList>
    </citation>
    <scope>NUCLEOTIDE SEQUENCE</scope>
</reference>
<evidence type="ECO:0000313" key="2">
    <source>
        <dbReference type="Proteomes" id="UP000749559"/>
    </source>
</evidence>
<keyword evidence="2" id="KW-1185">Reference proteome</keyword>
<dbReference type="GO" id="GO:0007160">
    <property type="term" value="P:cell-matrix adhesion"/>
    <property type="evidence" value="ECO:0007669"/>
    <property type="project" value="InterPro"/>
</dbReference>
<dbReference type="GO" id="GO:0005576">
    <property type="term" value="C:extracellular region"/>
    <property type="evidence" value="ECO:0007669"/>
    <property type="project" value="InterPro"/>
</dbReference>
<dbReference type="GO" id="GO:0005764">
    <property type="term" value="C:lysosome"/>
    <property type="evidence" value="ECO:0007669"/>
    <property type="project" value="TreeGrafter"/>
</dbReference>
<gene>
    <name evidence="1" type="ORF">OFUS_LOCUS18764</name>
</gene>
<dbReference type="PANTHER" id="PTHR10697">
    <property type="entry name" value="MAMMALIAN EPENDYMIN-RELATED PROTEIN 1"/>
    <property type="match status" value="1"/>
</dbReference>
<dbReference type="PANTHER" id="PTHR10697:SF1">
    <property type="entry name" value="MAMMALIAN EPENDYMIN-RELATED PROTEIN 1"/>
    <property type="match status" value="1"/>
</dbReference>